<evidence type="ECO:0008006" key="4">
    <source>
        <dbReference type="Google" id="ProtNLM"/>
    </source>
</evidence>
<dbReference type="GO" id="GO:0001181">
    <property type="term" value="F:RNA polymerase I general transcription initiation factor activity"/>
    <property type="evidence" value="ECO:0007669"/>
    <property type="project" value="TreeGrafter"/>
</dbReference>
<organism evidence="2 3">
    <name type="scientific">Polychaeton citri CBS 116435</name>
    <dbReference type="NCBI Taxonomy" id="1314669"/>
    <lineage>
        <taxon>Eukaryota</taxon>
        <taxon>Fungi</taxon>
        <taxon>Dikarya</taxon>
        <taxon>Ascomycota</taxon>
        <taxon>Pezizomycotina</taxon>
        <taxon>Dothideomycetes</taxon>
        <taxon>Dothideomycetidae</taxon>
        <taxon>Capnodiales</taxon>
        <taxon>Capnodiaceae</taxon>
        <taxon>Polychaeton</taxon>
    </lineage>
</organism>
<dbReference type="PANTHER" id="PTHR28079:SF1">
    <property type="entry name" value="RNA POLYMERASE I-SPECIFIC TRANSCRIPTION INITIATION FACTOR RRN5"/>
    <property type="match status" value="1"/>
</dbReference>
<dbReference type="InterPro" id="IPR039601">
    <property type="entry name" value="Rrn5"/>
</dbReference>
<reference evidence="2" key="1">
    <citation type="journal article" date="2020" name="Stud. Mycol.">
        <title>101 Dothideomycetes genomes: a test case for predicting lifestyles and emergence of pathogens.</title>
        <authorList>
            <person name="Haridas S."/>
            <person name="Albert R."/>
            <person name="Binder M."/>
            <person name="Bloem J."/>
            <person name="Labutti K."/>
            <person name="Salamov A."/>
            <person name="Andreopoulos B."/>
            <person name="Baker S."/>
            <person name="Barry K."/>
            <person name="Bills G."/>
            <person name="Bluhm B."/>
            <person name="Cannon C."/>
            <person name="Castanera R."/>
            <person name="Culley D."/>
            <person name="Daum C."/>
            <person name="Ezra D."/>
            <person name="Gonzalez J."/>
            <person name="Henrissat B."/>
            <person name="Kuo A."/>
            <person name="Liang C."/>
            <person name="Lipzen A."/>
            <person name="Lutzoni F."/>
            <person name="Magnuson J."/>
            <person name="Mondo S."/>
            <person name="Nolan M."/>
            <person name="Ohm R."/>
            <person name="Pangilinan J."/>
            <person name="Park H.-J."/>
            <person name="Ramirez L."/>
            <person name="Alfaro M."/>
            <person name="Sun H."/>
            <person name="Tritt A."/>
            <person name="Yoshinaga Y."/>
            <person name="Zwiers L.-H."/>
            <person name="Turgeon B."/>
            <person name="Goodwin S."/>
            <person name="Spatafora J."/>
            <person name="Crous P."/>
            <person name="Grigoriev I."/>
        </authorList>
    </citation>
    <scope>NUCLEOTIDE SEQUENCE</scope>
    <source>
        <strain evidence="2">CBS 116435</strain>
    </source>
</reference>
<keyword evidence="3" id="KW-1185">Reference proteome</keyword>
<dbReference type="OrthoDB" id="2240312at2759"/>
<gene>
    <name evidence="2" type="ORF">K431DRAFT_228965</name>
</gene>
<feature type="region of interest" description="Disordered" evidence="1">
    <location>
        <begin position="227"/>
        <end position="267"/>
    </location>
</feature>
<evidence type="ECO:0000313" key="2">
    <source>
        <dbReference type="EMBL" id="KAF2719314.1"/>
    </source>
</evidence>
<feature type="region of interest" description="Disordered" evidence="1">
    <location>
        <begin position="1"/>
        <end position="33"/>
    </location>
</feature>
<dbReference type="AlphaFoldDB" id="A0A9P4Q703"/>
<evidence type="ECO:0000256" key="1">
    <source>
        <dbReference type="SAM" id="MobiDB-lite"/>
    </source>
</evidence>
<dbReference type="PANTHER" id="PTHR28079">
    <property type="entry name" value="RNA POLYMERASE I-SPECIFIC TRANSCRIPTION INITIATION FACTOR RRN5"/>
    <property type="match status" value="1"/>
</dbReference>
<sequence>MDDTQSETSASSEPPLQNVKSISDPSKPGSILLETAPGDELFQQESSHAEATQHERVNSRKRLRKYIHDANLSRGYKDILNETVADLTVDPRRHSTEQCSVSSLRGSLWTVREKEKFFFELSRVGANDLRAIQAAVGSKNLSEIELYLSLLREGAAESNLKLPARDLFRFENAPAAIEISPTCEQQLDMAADALARYVEAHELRVEERLHKSLFLIDEALAEDIEESVHKSQHIPQSSDDSSDSVTGAKRQSVKEYPNASNATVAHTRQASSLPASFQLLNPGMMLRLSRTLFMNNNSPGSDNWHNLEQSEPNDHLTGPALYRTAFEDLYNLVISLTRRLVQASIFQTFTRLRSRDDLDPVPAVRIIDVQAALDVLGLKVDHQRYWATAARRCGVSVYTSARKSLDENTSQTHSKLKISLDEVETELGFPPQKSYDTLGNSAEDGAHDSDAFVEDVTPSSARRKRSVSATSDAYLDLEGRKRHRHLSPDSRNRIEDEFLDALDHAQSLEEERRLWDGLGKEHNTDLPTMNVTKQAAPERKATDDMPAWQENTKYEAEWERVGQAIDGADFVAMDRRGKEALRLRELAVAHLKTRNASGMNHDDEETGHEAE</sequence>
<comment type="caution">
    <text evidence="2">The sequence shown here is derived from an EMBL/GenBank/DDBJ whole genome shotgun (WGS) entry which is preliminary data.</text>
</comment>
<proteinExistence type="predicted"/>
<feature type="compositionally biased region" description="Polar residues" evidence="1">
    <location>
        <begin position="233"/>
        <end position="245"/>
    </location>
</feature>
<feature type="compositionally biased region" description="Polar residues" evidence="1">
    <location>
        <begin position="1"/>
        <end position="24"/>
    </location>
</feature>
<dbReference type="GO" id="GO:0000182">
    <property type="term" value="F:rDNA binding"/>
    <property type="evidence" value="ECO:0007669"/>
    <property type="project" value="TreeGrafter"/>
</dbReference>
<name>A0A9P4Q703_9PEZI</name>
<protein>
    <recommendedName>
        <fullName evidence="4">Myb-like domain-containing protein</fullName>
    </recommendedName>
</protein>
<dbReference type="GO" id="GO:0042790">
    <property type="term" value="P:nucleolar large rRNA transcription by RNA polymerase I"/>
    <property type="evidence" value="ECO:0007669"/>
    <property type="project" value="InterPro"/>
</dbReference>
<accession>A0A9P4Q703</accession>
<evidence type="ECO:0000313" key="3">
    <source>
        <dbReference type="Proteomes" id="UP000799441"/>
    </source>
</evidence>
<dbReference type="EMBL" id="MU003813">
    <property type="protein sequence ID" value="KAF2719314.1"/>
    <property type="molecule type" value="Genomic_DNA"/>
</dbReference>
<feature type="compositionally biased region" description="Polar residues" evidence="1">
    <location>
        <begin position="258"/>
        <end position="267"/>
    </location>
</feature>
<dbReference type="GO" id="GO:0000500">
    <property type="term" value="C:RNA polymerase I upstream activating factor complex"/>
    <property type="evidence" value="ECO:0007669"/>
    <property type="project" value="InterPro"/>
</dbReference>
<dbReference type="GO" id="GO:0006361">
    <property type="term" value="P:transcription initiation at RNA polymerase I promoter"/>
    <property type="evidence" value="ECO:0007669"/>
    <property type="project" value="TreeGrafter"/>
</dbReference>
<dbReference type="Proteomes" id="UP000799441">
    <property type="component" value="Unassembled WGS sequence"/>
</dbReference>